<dbReference type="PANTHER" id="PTHR11449">
    <property type="entry name" value="RIBOSOMAL PROTEIN L30"/>
    <property type="match status" value="1"/>
</dbReference>
<evidence type="ECO:0000256" key="2">
    <source>
        <dbReference type="ARBA" id="ARBA00022980"/>
    </source>
</evidence>
<evidence type="ECO:0000259" key="6">
    <source>
        <dbReference type="Pfam" id="PF01248"/>
    </source>
</evidence>
<sequence>MDVNEELRKTEKTGKLVLGSKETLDATESGDSELTILSGTCADEVERNIRNQARENEVPIYYYPNGSVELGLALGKPFLVSAMAVIEPGDSIILELGEIPDEG</sequence>
<evidence type="ECO:0000256" key="4">
    <source>
        <dbReference type="ARBA" id="ARBA00035231"/>
    </source>
</evidence>
<evidence type="ECO:0000313" key="7">
    <source>
        <dbReference type="EMBL" id="KXB08170.1"/>
    </source>
</evidence>
<dbReference type="InterPro" id="IPR039109">
    <property type="entry name" value="Ribosomal_eL30-like"/>
</dbReference>
<keyword evidence="3 5" id="KW-0687">Ribonucleoprotein</keyword>
<evidence type="ECO:0000256" key="3">
    <source>
        <dbReference type="ARBA" id="ARBA00023274"/>
    </source>
</evidence>
<gene>
    <name evidence="5" type="primary">rpl30e</name>
    <name evidence="7" type="ORF">AKJ55_01375</name>
</gene>
<evidence type="ECO:0000313" key="8">
    <source>
        <dbReference type="Proteomes" id="UP000070633"/>
    </source>
</evidence>
<comment type="caution">
    <text evidence="7">The sequence shown here is derived from an EMBL/GenBank/DDBJ whole genome shotgun (WGS) entry which is preliminary data.</text>
</comment>
<keyword evidence="2 5" id="KW-0689">Ribosomal protein</keyword>
<dbReference type="InterPro" id="IPR029064">
    <property type="entry name" value="Ribosomal_eL30-like_sf"/>
</dbReference>
<evidence type="ECO:0000256" key="5">
    <source>
        <dbReference type="HAMAP-Rule" id="MF_00481"/>
    </source>
</evidence>
<dbReference type="InterPro" id="IPR004038">
    <property type="entry name" value="Ribosomal_eL8/eL30/eS12/Gad45"/>
</dbReference>
<feature type="domain" description="Ribosomal protein eL8/eL30/eS12/Gadd45" evidence="6">
    <location>
        <begin position="2"/>
        <end position="94"/>
    </location>
</feature>
<dbReference type="EMBL" id="LHYI01000028">
    <property type="protein sequence ID" value="KXB08170.1"/>
    <property type="molecule type" value="Genomic_DNA"/>
</dbReference>
<accession>A0ABR5TK36</accession>
<keyword evidence="8" id="KW-1185">Reference proteome</keyword>
<dbReference type="Proteomes" id="UP000070633">
    <property type="component" value="Unassembled WGS sequence"/>
</dbReference>
<dbReference type="Gene3D" id="3.30.1330.30">
    <property type="match status" value="1"/>
</dbReference>
<dbReference type="InterPro" id="IPR022991">
    <property type="entry name" value="Ribosomal_eL30_CS"/>
</dbReference>
<dbReference type="Pfam" id="PF01248">
    <property type="entry name" value="Ribosomal_L7Ae"/>
    <property type="match status" value="1"/>
</dbReference>
<dbReference type="PROSITE" id="PS00993">
    <property type="entry name" value="RIBOSOMAL_L30E_2"/>
    <property type="match status" value="1"/>
</dbReference>
<evidence type="ECO:0000256" key="1">
    <source>
        <dbReference type="ARBA" id="ARBA00007326"/>
    </source>
</evidence>
<name>A0ABR5TK36_9EURY</name>
<protein>
    <recommendedName>
        <fullName evidence="4 5">Large ribosomal subunit protein eL30</fullName>
    </recommendedName>
</protein>
<organism evidence="7 8">
    <name type="scientific">candidate division MSBL1 archaeon SCGC-AAA382M17</name>
    <dbReference type="NCBI Taxonomy" id="1698284"/>
    <lineage>
        <taxon>Archaea</taxon>
        <taxon>Methanobacteriati</taxon>
        <taxon>Methanobacteriota</taxon>
        <taxon>candidate division MSBL1</taxon>
    </lineage>
</organism>
<dbReference type="NCBIfam" id="NF002172">
    <property type="entry name" value="PRK01018.1"/>
    <property type="match status" value="1"/>
</dbReference>
<reference evidence="7 8" key="1">
    <citation type="journal article" date="2016" name="Sci. Rep.">
        <title>Metabolic traits of an uncultured archaeal lineage -MSBL1- from brine pools of the Red Sea.</title>
        <authorList>
            <person name="Mwirichia R."/>
            <person name="Alam I."/>
            <person name="Rashid M."/>
            <person name="Vinu M."/>
            <person name="Ba-Alawi W."/>
            <person name="Anthony Kamau A."/>
            <person name="Kamanda Ngugi D."/>
            <person name="Goker M."/>
            <person name="Klenk H.P."/>
            <person name="Bajic V."/>
            <person name="Stingl U."/>
        </authorList>
    </citation>
    <scope>NUCLEOTIDE SEQUENCE [LARGE SCALE GENOMIC DNA]</scope>
    <source>
        <strain evidence="7">SCGC-AAA382M17</strain>
    </source>
</reference>
<comment type="similarity">
    <text evidence="1 5">Belongs to the eukaryotic ribosomal protein eL30 family.</text>
</comment>
<dbReference type="InterPro" id="IPR000231">
    <property type="entry name" value="Ribosomal_eL30"/>
</dbReference>
<dbReference type="HAMAP" id="MF_00481">
    <property type="entry name" value="Ribosomal_eL30"/>
    <property type="match status" value="1"/>
</dbReference>
<proteinExistence type="inferred from homology"/>
<dbReference type="SUPFAM" id="SSF55315">
    <property type="entry name" value="L30e-like"/>
    <property type="match status" value="1"/>
</dbReference>